<sequence length="128" mass="13954">MEFNLFGKISIVMVSLALLVGCGSKPVKNIDNSTISGVSSISSVENAIIRAGAGLGWIIKKKNSGHMVGKLALRKHVAIVDITYTKNSYSIKYKDSTNLNYDGTNIHSNYNGWIQNLQNAINVQLNLQ</sequence>
<evidence type="ECO:0000313" key="2">
    <source>
        <dbReference type="Proteomes" id="UP000067399"/>
    </source>
</evidence>
<gene>
    <name evidence="1" type="ORF">BSEPE_1350</name>
</gene>
<dbReference type="KEGG" id="ebh:BSEPE_1350"/>
<keyword evidence="1" id="KW-0449">Lipoprotein</keyword>
<dbReference type="EMBL" id="AP013042">
    <property type="protein sequence ID" value="BAS68333.1"/>
    <property type="molecule type" value="Genomic_DNA"/>
</dbReference>
<accession>A0A0P0UTN8</accession>
<proteinExistence type="predicted"/>
<reference evidence="1 2" key="1">
    <citation type="journal article" date="2000" name="Mar. Ecol. Prog. Ser.">
        <title>Phylogenetic characterization of endosymbionts in three hydrothermal vent mussels: influence on host distributions.</title>
        <authorList>
            <person name="Fujiwara Y."/>
            <person name="Takai K."/>
            <person name="Uematsu K."/>
            <person name="Tsuchida S."/>
            <person name="Hunt J.C."/>
            <person name="Hashimoto J."/>
        </authorList>
    </citation>
    <scope>NUCLEOTIDE SEQUENCE [LARGE SCALE GENOMIC DNA]</scope>
    <source>
        <strain evidence="1 2">Myojin Knoll</strain>
    </source>
</reference>
<protein>
    <submittedName>
        <fullName evidence="1">Lipoprotein</fullName>
    </submittedName>
</protein>
<dbReference type="STRING" id="1303921.BSEPE_1350"/>
<keyword evidence="2" id="KW-1185">Reference proteome</keyword>
<evidence type="ECO:0000313" key="1">
    <source>
        <dbReference type="EMBL" id="BAS68333.1"/>
    </source>
</evidence>
<reference evidence="1 2" key="2">
    <citation type="journal article" date="2016" name="ISME J.">
        <title>Heterogeneous composition of key metabolic gene clusters in a vent mussel symbiont population.</title>
        <authorList>
            <person name="Ikuta T."/>
            <person name="Takaki Y."/>
            <person name="Nagai Y."/>
            <person name="Shimamura S."/>
            <person name="Tsuda M."/>
            <person name="Kawagucci S."/>
            <person name="Aoki Y."/>
            <person name="Inoue K."/>
            <person name="Teruya M."/>
            <person name="Satou K."/>
            <person name="Teruya K."/>
            <person name="Shimoji M."/>
            <person name="Tamotsu H."/>
            <person name="Hirano T."/>
            <person name="Maruyama T."/>
            <person name="Yoshida T."/>
        </authorList>
    </citation>
    <scope>NUCLEOTIDE SEQUENCE [LARGE SCALE GENOMIC DNA]</scope>
    <source>
        <strain evidence="1 2">Myojin Knoll</strain>
    </source>
</reference>
<dbReference type="AlphaFoldDB" id="A0A0P0UTN8"/>
<dbReference type="RefSeq" id="WP_066045435.1">
    <property type="nucleotide sequence ID" value="NZ_AP013042.1"/>
</dbReference>
<organism evidence="1 2">
    <name type="scientific">endosymbiont of Bathymodiolus septemdierum str. Myojin knoll</name>
    <dbReference type="NCBI Taxonomy" id="1303921"/>
    <lineage>
        <taxon>Bacteria</taxon>
        <taxon>Pseudomonadati</taxon>
        <taxon>Pseudomonadota</taxon>
        <taxon>Gammaproteobacteria</taxon>
        <taxon>sulfur-oxidizing symbionts</taxon>
    </lineage>
</organism>
<name>A0A0P0UTN8_9GAMM</name>
<dbReference type="Proteomes" id="UP000067399">
    <property type="component" value="Chromosome"/>
</dbReference>
<dbReference type="OrthoDB" id="9815328at2"/>